<dbReference type="Proteomes" id="UP000185494">
    <property type="component" value="Chromosome 1"/>
</dbReference>
<dbReference type="SUPFAM" id="SSF51445">
    <property type="entry name" value="(Trans)glycosidases"/>
    <property type="match status" value="1"/>
</dbReference>
<dbReference type="RefSeq" id="WP_075799494.1">
    <property type="nucleotide sequence ID" value="NZ_CP015583.1"/>
</dbReference>
<dbReference type="AlphaFoldDB" id="A0A1L7AJ54"/>
<name>A0A1L7AJ54_9PROT</name>
<gene>
    <name evidence="1" type="ORF">RGI145_18150</name>
</gene>
<dbReference type="InterPro" id="IPR017853">
    <property type="entry name" value="GH"/>
</dbReference>
<accession>A0A1L7AJ54</accession>
<evidence type="ECO:0000313" key="2">
    <source>
        <dbReference type="Proteomes" id="UP000185494"/>
    </source>
</evidence>
<dbReference type="KEGG" id="rgi:RGI145_18150"/>
<evidence type="ECO:0008006" key="3">
    <source>
        <dbReference type="Google" id="ProtNLM"/>
    </source>
</evidence>
<organism evidence="1 2">
    <name type="scientific">Roseomonas gilardii</name>
    <dbReference type="NCBI Taxonomy" id="257708"/>
    <lineage>
        <taxon>Bacteria</taxon>
        <taxon>Pseudomonadati</taxon>
        <taxon>Pseudomonadota</taxon>
        <taxon>Alphaproteobacteria</taxon>
        <taxon>Acetobacterales</taxon>
        <taxon>Roseomonadaceae</taxon>
        <taxon>Roseomonas</taxon>
    </lineage>
</organism>
<dbReference type="Gene3D" id="3.20.20.80">
    <property type="entry name" value="Glycosidases"/>
    <property type="match status" value="1"/>
</dbReference>
<proteinExistence type="predicted"/>
<dbReference type="EMBL" id="CP015583">
    <property type="protein sequence ID" value="APT58740.1"/>
    <property type="molecule type" value="Genomic_DNA"/>
</dbReference>
<evidence type="ECO:0000313" key="1">
    <source>
        <dbReference type="EMBL" id="APT58740.1"/>
    </source>
</evidence>
<protein>
    <recommendedName>
        <fullName evidence="3">Beta-xylosidase</fullName>
    </recommendedName>
</protein>
<sequence>MALMPGGRRPIATPIARRHLAGLALSGLIAAPATRDARAERERDLYAGPLSPPQPMQGRVTALRVADFHGGHGINVHLQNSRDYEDFEGRVRPALAELGIRRIRGSLPDRPAPIGWVNTLQERHGITLLSHAGANDFPAARCIAIARKLVPGAVDGFEGSNEIDGWYQGFMRRQNRDGDAEAVRWQRELRAARDADPRFATLPIGAPTVIDVRQSWRIAGSIPFNDRGTFHPYPGGRPPWLRGQGAPLTRGGETLRYGSLRYGATYAANPLAPGKPFWATELGYNTDPTGLDEGNHPCPEDIAALYMTGYGAYCLKNGLERWYFYELLDEPLSRGRSNEAHFGLVRGDGSRKPGFHALRNTLALLRDDGREASGFMPATLDLALSGDLSNPWAEEVTDGVVTCLLQDSAGTFFYGMQLGAPLYDVVAKRRLEPPRPRRITVSVAGGMEAVALGDALRDGSWRQDGVTLSDGARGRQAALGVGPGMRWLRFRRAG</sequence>
<reference evidence="1 2" key="1">
    <citation type="submission" date="2016-05" db="EMBL/GenBank/DDBJ databases">
        <title>Complete Genome and Methylome Analysis of Psychrotrophic Bacterial Isolates from Antarctic Lake Untersee.</title>
        <authorList>
            <person name="Fomenkov A."/>
            <person name="Akimov V.N."/>
            <person name="Vasilyeva L.V."/>
            <person name="Andersen D."/>
            <person name="Vincze T."/>
            <person name="Roberts R.J."/>
        </authorList>
    </citation>
    <scope>NUCLEOTIDE SEQUENCE [LARGE SCALE GENOMIC DNA]</scope>
    <source>
        <strain evidence="1 2">U14-5</strain>
    </source>
</reference>
<dbReference type="eggNOG" id="COG3664">
    <property type="taxonomic scope" value="Bacteria"/>
</dbReference>
<dbReference type="STRING" id="257708.RGI145_18150"/>